<feature type="transmembrane region" description="Helical" evidence="9">
    <location>
        <begin position="268"/>
        <end position="295"/>
    </location>
</feature>
<dbReference type="Gene3D" id="1.20.1640.10">
    <property type="entry name" value="Multidrug efflux transporter AcrB transmembrane domain"/>
    <property type="match status" value="1"/>
</dbReference>
<dbReference type="GO" id="GO:0065002">
    <property type="term" value="P:intracellular protein transmembrane transport"/>
    <property type="evidence" value="ECO:0007669"/>
    <property type="project" value="UniProtKB-UniRule"/>
</dbReference>
<dbReference type="InterPro" id="IPR022645">
    <property type="entry name" value="SecD/SecF_bac"/>
</dbReference>
<feature type="transmembrane region" description="Helical" evidence="9">
    <location>
        <begin position="12"/>
        <end position="35"/>
    </location>
</feature>
<dbReference type="Proteomes" id="UP000382577">
    <property type="component" value="Unassembled WGS sequence"/>
</dbReference>
<feature type="transmembrane region" description="Helical" evidence="9">
    <location>
        <begin position="193"/>
        <end position="214"/>
    </location>
</feature>
<evidence type="ECO:0000313" key="14">
    <source>
        <dbReference type="Proteomes" id="UP000382577"/>
    </source>
</evidence>
<dbReference type="FunFam" id="1.20.1640.10:FF:000025">
    <property type="entry name" value="Protein-export membrane protein SecF"/>
    <property type="match status" value="1"/>
</dbReference>
<dbReference type="HAMAP" id="MF_01464_B">
    <property type="entry name" value="SecF_B"/>
    <property type="match status" value="1"/>
</dbReference>
<evidence type="ECO:0000256" key="9">
    <source>
        <dbReference type="HAMAP-Rule" id="MF_01464"/>
    </source>
</evidence>
<evidence type="ECO:0000256" key="3">
    <source>
        <dbReference type="ARBA" id="ARBA00022475"/>
    </source>
</evidence>
<evidence type="ECO:0000256" key="4">
    <source>
        <dbReference type="ARBA" id="ARBA00022692"/>
    </source>
</evidence>
<dbReference type="InterPro" id="IPR022646">
    <property type="entry name" value="SecD/SecF_CS"/>
</dbReference>
<dbReference type="RefSeq" id="WP_039374553.1">
    <property type="nucleotide sequence ID" value="NZ_CABPRW010000008.1"/>
</dbReference>
<dbReference type="EMBL" id="CABPRW010000008">
    <property type="protein sequence ID" value="VVE27282.1"/>
    <property type="molecule type" value="Genomic_DNA"/>
</dbReference>
<evidence type="ECO:0000313" key="12">
    <source>
        <dbReference type="EMBL" id="VVE27282.1"/>
    </source>
</evidence>
<dbReference type="Proteomes" id="UP000035080">
    <property type="component" value="Chromosome"/>
</dbReference>
<keyword evidence="3 9" id="KW-1003">Cell membrane</keyword>
<dbReference type="InterPro" id="IPR055344">
    <property type="entry name" value="SecD_SecF_C_bact"/>
</dbReference>
<feature type="transmembrane region" description="Helical" evidence="9">
    <location>
        <begin position="142"/>
        <end position="159"/>
    </location>
</feature>
<comment type="subcellular location">
    <subcellularLocation>
        <location evidence="1 9">Cell membrane</location>
        <topology evidence="1 9">Multi-pass membrane protein</topology>
    </subcellularLocation>
</comment>
<dbReference type="InterPro" id="IPR005665">
    <property type="entry name" value="SecF_bac"/>
</dbReference>
<keyword evidence="8 9" id="KW-0472">Membrane</keyword>
<dbReference type="PANTHER" id="PTHR30081">
    <property type="entry name" value="PROTEIN-EXPORT MEMBRANE PROTEIN SEC"/>
    <property type="match status" value="1"/>
</dbReference>
<feature type="domain" description="Protein export membrane protein SecD/SecF C-terminal" evidence="10">
    <location>
        <begin position="113"/>
        <end position="296"/>
    </location>
</feature>
<protein>
    <recommendedName>
        <fullName evidence="9">Protein-export membrane protein SecF</fullName>
    </recommendedName>
</protein>
<evidence type="ECO:0000256" key="2">
    <source>
        <dbReference type="ARBA" id="ARBA00022448"/>
    </source>
</evidence>
<evidence type="ECO:0000256" key="8">
    <source>
        <dbReference type="ARBA" id="ARBA00023136"/>
    </source>
</evidence>
<keyword evidence="4 9" id="KW-0812">Transmembrane</keyword>
<dbReference type="GO" id="GO:0015450">
    <property type="term" value="F:protein-transporting ATPase activity"/>
    <property type="evidence" value="ECO:0007669"/>
    <property type="project" value="InterPro"/>
</dbReference>
<proteinExistence type="inferred from homology"/>
<reference evidence="11" key="2">
    <citation type="submission" date="2019-07" db="EMBL/GenBank/DDBJ databases">
        <title>Complete Genome Sequences of Clinical Pandoraea fibrosis Isolates.</title>
        <authorList>
            <person name="Pitt M.E."/>
            <person name="Nguyen S.H."/>
            <person name="Duarte T.P.S."/>
            <person name="Roddam L.F."/>
            <person name="Blaskovich M.A.T."/>
            <person name="Cooper M.A."/>
            <person name="Coin L.J.M."/>
        </authorList>
    </citation>
    <scope>NUCLEOTIDE SEQUENCE</scope>
    <source>
        <strain evidence="11">6399</strain>
    </source>
</reference>
<name>A0A5E4WR96_9BURK</name>
<comment type="similarity">
    <text evidence="9">Belongs to the SecD/SecF family. SecF subfamily.</text>
</comment>
<keyword evidence="2 9" id="KW-0813">Transport</keyword>
<gene>
    <name evidence="9 11" type="primary">secF</name>
    <name evidence="12" type="ORF">PFI31113_03417</name>
    <name evidence="11" type="ORF">PI93_004390</name>
</gene>
<dbReference type="SUPFAM" id="SSF82866">
    <property type="entry name" value="Multidrug efflux transporter AcrB transmembrane domain"/>
    <property type="match status" value="1"/>
</dbReference>
<evidence type="ECO:0000313" key="11">
    <source>
        <dbReference type="EMBL" id="QHF11973.1"/>
    </source>
</evidence>
<dbReference type="GO" id="GO:0005886">
    <property type="term" value="C:plasma membrane"/>
    <property type="evidence" value="ECO:0007669"/>
    <property type="project" value="UniProtKB-SubCell"/>
</dbReference>
<evidence type="ECO:0000256" key="7">
    <source>
        <dbReference type="ARBA" id="ARBA00023010"/>
    </source>
</evidence>
<keyword evidence="7 9" id="KW-0811">Translocation</keyword>
<dbReference type="PANTHER" id="PTHR30081:SF8">
    <property type="entry name" value="PROTEIN TRANSLOCASE SUBUNIT SECF"/>
    <property type="match status" value="1"/>
</dbReference>
<evidence type="ECO:0000256" key="5">
    <source>
        <dbReference type="ARBA" id="ARBA00022927"/>
    </source>
</evidence>
<keyword evidence="5 9" id="KW-0653">Protein transport</keyword>
<evidence type="ECO:0000256" key="6">
    <source>
        <dbReference type="ARBA" id="ARBA00022989"/>
    </source>
</evidence>
<dbReference type="OrthoDB" id="9774769at2"/>
<accession>A0A5E4WR96</accession>
<sequence>MEFFRIKKDVPFMRHALIFNVVSALTFVAAVFFLLTRGLHLSIEFTGGTVMEVAYTQAADLEKIRGEVGKLGYRDVQVQSFGTSRDVMIRLPIQTGSDGKQITSAQQSDAVMTALKADAPDVQLRRVEFVGPQIGHELFTDGLLALTFVVVGIIIYLSFRFEWKFAVAGVIANLHDVVIILGFFAYFQWEFSLAVLAGVLAVLGYSVNESVVIFDRIRETFRKMRKATVQEVIDHAITTTMSRTIITHASTEMMVLSMFFFGGQTLHYFALALTVGILFGIYSSVFVAAALAMWFGVKREDLIKHSNKDEEDGIDRNDPNFGARV</sequence>
<dbReference type="GO" id="GO:0006605">
    <property type="term" value="P:protein targeting"/>
    <property type="evidence" value="ECO:0007669"/>
    <property type="project" value="UniProtKB-UniRule"/>
</dbReference>
<organism evidence="12 14">
    <name type="scientific">Pandoraea fibrosis</name>
    <dbReference type="NCBI Taxonomy" id="1891094"/>
    <lineage>
        <taxon>Bacteria</taxon>
        <taxon>Pseudomonadati</taxon>
        <taxon>Pseudomonadota</taxon>
        <taxon>Betaproteobacteria</taxon>
        <taxon>Burkholderiales</taxon>
        <taxon>Burkholderiaceae</taxon>
        <taxon>Pandoraea</taxon>
    </lineage>
</organism>
<keyword evidence="6 9" id="KW-1133">Transmembrane helix</keyword>
<reference evidence="11 13" key="1">
    <citation type="journal article" date="2015" name="Genome Announc.">
        <title>Genome Sequences of Two Pandoraea pnomenusa Isolates Recovered 11 Months Apart from a Cystic Fibrosis Patient.</title>
        <authorList>
            <person name="Ee R."/>
            <person name="Ambrose M."/>
            <person name="Lazenby J."/>
            <person name="Williams P."/>
            <person name="Chan K.G."/>
            <person name="Roddam L."/>
        </authorList>
    </citation>
    <scope>NUCLEOTIDE SEQUENCE [LARGE SCALE GENOMIC DNA]</scope>
    <source>
        <strain evidence="11 13">6399</strain>
    </source>
</reference>
<dbReference type="Pfam" id="PF07549">
    <property type="entry name" value="Sec_GG"/>
    <property type="match status" value="1"/>
</dbReference>
<evidence type="ECO:0000313" key="13">
    <source>
        <dbReference type="Proteomes" id="UP000035080"/>
    </source>
</evidence>
<dbReference type="InterPro" id="IPR048634">
    <property type="entry name" value="SecD_SecF_C"/>
</dbReference>
<dbReference type="Pfam" id="PF02355">
    <property type="entry name" value="SecD_SecF_C"/>
    <property type="match status" value="1"/>
</dbReference>
<feature type="transmembrane region" description="Helical" evidence="9">
    <location>
        <begin position="245"/>
        <end position="262"/>
    </location>
</feature>
<dbReference type="NCBIfam" id="TIGR00966">
    <property type="entry name" value="transloc_SecF"/>
    <property type="match status" value="1"/>
</dbReference>
<evidence type="ECO:0000256" key="1">
    <source>
        <dbReference type="ARBA" id="ARBA00004651"/>
    </source>
</evidence>
<feature type="transmembrane region" description="Helical" evidence="9">
    <location>
        <begin position="166"/>
        <end position="187"/>
    </location>
</feature>
<dbReference type="NCBIfam" id="TIGR00916">
    <property type="entry name" value="2A0604s01"/>
    <property type="match status" value="1"/>
</dbReference>
<reference evidence="12 14" key="3">
    <citation type="submission" date="2019-08" db="EMBL/GenBank/DDBJ databases">
        <authorList>
            <person name="Peeters C."/>
        </authorList>
    </citation>
    <scope>NUCLEOTIDE SEQUENCE [LARGE SCALE GENOMIC DNA]</scope>
    <source>
        <strain evidence="12 14">LMG 31113</strain>
    </source>
</reference>
<dbReference type="PRINTS" id="PR01755">
    <property type="entry name" value="SECFTRNLCASE"/>
</dbReference>
<dbReference type="GO" id="GO:0043952">
    <property type="term" value="P:protein transport by the Sec complex"/>
    <property type="evidence" value="ECO:0007669"/>
    <property type="project" value="UniProtKB-UniRule"/>
</dbReference>
<comment type="function">
    <text evidence="9">Part of the Sec protein translocase complex. Interacts with the SecYEG preprotein conducting channel. SecDF uses the proton motive force (PMF) to complete protein translocation after the ATP-dependent function of SecA.</text>
</comment>
<dbReference type="EMBL" id="CP047385">
    <property type="protein sequence ID" value="QHF11973.1"/>
    <property type="molecule type" value="Genomic_DNA"/>
</dbReference>
<dbReference type="AlphaFoldDB" id="A0A5E4WR96"/>
<evidence type="ECO:0000259" key="10">
    <source>
        <dbReference type="Pfam" id="PF02355"/>
    </source>
</evidence>
<dbReference type="InterPro" id="IPR022813">
    <property type="entry name" value="SecD/SecF_arch_bac"/>
</dbReference>
<comment type="subunit">
    <text evidence="9">Forms a complex with SecD. Part of the essential Sec protein translocation apparatus which comprises SecA, SecYEG and auxiliary proteins SecDF-YajC and YidC.</text>
</comment>
<keyword evidence="13" id="KW-1185">Reference proteome</keyword>